<proteinExistence type="predicted"/>
<evidence type="ECO:0000313" key="2">
    <source>
        <dbReference type="EMBL" id="GBP48812.1"/>
    </source>
</evidence>
<accession>A0A4C1WEB7</accession>
<dbReference type="AlphaFoldDB" id="A0A4C1WEB7"/>
<keyword evidence="3" id="KW-1185">Reference proteome</keyword>
<comment type="caution">
    <text evidence="2">The sequence shown here is derived from an EMBL/GenBank/DDBJ whole genome shotgun (WGS) entry which is preliminary data.</text>
</comment>
<gene>
    <name evidence="2" type="ORF">EVAR_8420_1</name>
</gene>
<organism evidence="2 3">
    <name type="scientific">Eumeta variegata</name>
    <name type="common">Bagworm moth</name>
    <name type="synonym">Eumeta japonica</name>
    <dbReference type="NCBI Taxonomy" id="151549"/>
    <lineage>
        <taxon>Eukaryota</taxon>
        <taxon>Metazoa</taxon>
        <taxon>Ecdysozoa</taxon>
        <taxon>Arthropoda</taxon>
        <taxon>Hexapoda</taxon>
        <taxon>Insecta</taxon>
        <taxon>Pterygota</taxon>
        <taxon>Neoptera</taxon>
        <taxon>Endopterygota</taxon>
        <taxon>Lepidoptera</taxon>
        <taxon>Glossata</taxon>
        <taxon>Ditrysia</taxon>
        <taxon>Tineoidea</taxon>
        <taxon>Psychidae</taxon>
        <taxon>Oiketicinae</taxon>
        <taxon>Eumeta</taxon>
    </lineage>
</organism>
<dbReference type="EMBL" id="BGZK01000531">
    <property type="protein sequence ID" value="GBP48812.1"/>
    <property type="molecule type" value="Genomic_DNA"/>
</dbReference>
<protein>
    <submittedName>
        <fullName evidence="2">Uncharacterized protein</fullName>
    </submittedName>
</protein>
<dbReference type="Proteomes" id="UP000299102">
    <property type="component" value="Unassembled WGS sequence"/>
</dbReference>
<feature type="region of interest" description="Disordered" evidence="1">
    <location>
        <begin position="93"/>
        <end position="138"/>
    </location>
</feature>
<evidence type="ECO:0000313" key="3">
    <source>
        <dbReference type="Proteomes" id="UP000299102"/>
    </source>
</evidence>
<feature type="compositionally biased region" description="Low complexity" evidence="1">
    <location>
        <begin position="101"/>
        <end position="113"/>
    </location>
</feature>
<sequence length="138" mass="14713">MAIGTGPLGTTHTLYTHIGTVRYVRMRIEKFQTVLSRRPSRCGAARPPPAHGQTLKSEIIVITSQDALAAPGGGCAAAGPGCVRPVENSYSDISHGMVDPGSRARQAGASRVRSGGRRDRLEQKTVQIKDAQYNTSLE</sequence>
<name>A0A4C1WEB7_EUMVA</name>
<reference evidence="2 3" key="1">
    <citation type="journal article" date="2019" name="Commun. Biol.">
        <title>The bagworm genome reveals a unique fibroin gene that provides high tensile strength.</title>
        <authorList>
            <person name="Kono N."/>
            <person name="Nakamura H."/>
            <person name="Ohtoshi R."/>
            <person name="Tomita M."/>
            <person name="Numata K."/>
            <person name="Arakawa K."/>
        </authorList>
    </citation>
    <scope>NUCLEOTIDE SEQUENCE [LARGE SCALE GENOMIC DNA]</scope>
</reference>
<evidence type="ECO:0000256" key="1">
    <source>
        <dbReference type="SAM" id="MobiDB-lite"/>
    </source>
</evidence>